<dbReference type="RefSeq" id="WP_034930849.1">
    <property type="nucleotide sequence ID" value="NZ_JDSS02000049.1"/>
</dbReference>
<protein>
    <submittedName>
        <fullName evidence="1">Uncharacterized protein</fullName>
    </submittedName>
</protein>
<organism evidence="1 2">
    <name type="scientific">Candidatus Accumulibacter vicinus</name>
    <dbReference type="NCBI Taxonomy" id="2954382"/>
    <lineage>
        <taxon>Bacteria</taxon>
        <taxon>Pseudomonadati</taxon>
        <taxon>Pseudomonadota</taxon>
        <taxon>Betaproteobacteria</taxon>
        <taxon>Candidatus Accumulibacter</taxon>
    </lineage>
</organism>
<proteinExistence type="predicted"/>
<dbReference type="AlphaFoldDB" id="A0A084XUN9"/>
<dbReference type="Proteomes" id="UP000019812">
    <property type="component" value="Unassembled WGS sequence"/>
</dbReference>
<comment type="caution">
    <text evidence="1">The sequence shown here is derived from an EMBL/GenBank/DDBJ whole genome shotgun (WGS) entry which is preliminary data.</text>
</comment>
<gene>
    <name evidence="1" type="ORF">CAPSK01_004552</name>
</gene>
<evidence type="ECO:0000313" key="1">
    <source>
        <dbReference type="EMBL" id="KFB66183.1"/>
    </source>
</evidence>
<sequence length="142" mass="15148">MTVIAWDGSALAADKRAVSGGGIARACTKIERHGSSLLGITGDWDTGAEMREWFKAGALPASFPAKAREDKATLIVIDQLGIRTWACGPYPMRIEAQRCAWGSGRDFAEAVMHLGHDARRAVEVACAFQTDCGNGVDVLTLV</sequence>
<evidence type="ECO:0000313" key="2">
    <source>
        <dbReference type="Proteomes" id="UP000019812"/>
    </source>
</evidence>
<accession>A0A084XUN9</accession>
<dbReference type="STRING" id="1457154.CAPSK01_004552"/>
<dbReference type="EMBL" id="JDSS02000049">
    <property type="protein sequence ID" value="KFB66183.1"/>
    <property type="molecule type" value="Genomic_DNA"/>
</dbReference>
<dbReference type="InterPro" id="IPR029055">
    <property type="entry name" value="Ntn_hydrolases_N"/>
</dbReference>
<reference evidence="1 2" key="1">
    <citation type="submission" date="2014-07" db="EMBL/GenBank/DDBJ databases">
        <title>Expanding our view of genomic diversity in Candidatus Accumulibacter clades.</title>
        <authorList>
            <person name="Skennerton C.T."/>
            <person name="Barr J.J."/>
            <person name="Slater F.R."/>
            <person name="Bond P.L."/>
            <person name="Tyson G.W."/>
        </authorList>
    </citation>
    <scope>NUCLEOTIDE SEQUENCE [LARGE SCALE GENOMIC DNA]</scope>
    <source>
        <strain evidence="2">SK-01</strain>
    </source>
</reference>
<dbReference type="SUPFAM" id="SSF56235">
    <property type="entry name" value="N-terminal nucleophile aminohydrolases (Ntn hydrolases)"/>
    <property type="match status" value="1"/>
</dbReference>
<name>A0A084XUN9_9PROT</name>